<evidence type="ECO:0000313" key="5">
    <source>
        <dbReference type="Proteomes" id="UP000604046"/>
    </source>
</evidence>
<feature type="transmembrane region" description="Helical" evidence="2">
    <location>
        <begin position="413"/>
        <end position="433"/>
    </location>
</feature>
<evidence type="ECO:0000256" key="2">
    <source>
        <dbReference type="SAM" id="Phobius"/>
    </source>
</evidence>
<feature type="region of interest" description="Disordered" evidence="1">
    <location>
        <begin position="566"/>
        <end position="593"/>
    </location>
</feature>
<feature type="transmembrane region" description="Helical" evidence="2">
    <location>
        <begin position="99"/>
        <end position="119"/>
    </location>
</feature>
<protein>
    <submittedName>
        <fullName evidence="4">KEA2 protein</fullName>
    </submittedName>
</protein>
<name>A0A812TQ74_9DINO</name>
<feature type="chain" id="PRO_5032945770" evidence="3">
    <location>
        <begin position="19"/>
        <end position="593"/>
    </location>
</feature>
<feature type="compositionally biased region" description="Acidic residues" evidence="1">
    <location>
        <begin position="568"/>
        <end position="586"/>
    </location>
</feature>
<proteinExistence type="predicted"/>
<feature type="transmembrane region" description="Helical" evidence="2">
    <location>
        <begin position="257"/>
        <end position="283"/>
    </location>
</feature>
<feature type="signal peptide" evidence="3">
    <location>
        <begin position="1"/>
        <end position="18"/>
    </location>
</feature>
<gene>
    <name evidence="4" type="primary">KEA2</name>
    <name evidence="4" type="ORF">SNAT2548_LOCUS30499</name>
</gene>
<evidence type="ECO:0000313" key="4">
    <source>
        <dbReference type="EMBL" id="CAE7543828.1"/>
    </source>
</evidence>
<dbReference type="AlphaFoldDB" id="A0A812TQ74"/>
<feature type="transmembrane region" description="Helical" evidence="2">
    <location>
        <begin position="216"/>
        <end position="245"/>
    </location>
</feature>
<keyword evidence="5" id="KW-1185">Reference proteome</keyword>
<keyword evidence="2" id="KW-0812">Transmembrane</keyword>
<organism evidence="4 5">
    <name type="scientific">Symbiodinium natans</name>
    <dbReference type="NCBI Taxonomy" id="878477"/>
    <lineage>
        <taxon>Eukaryota</taxon>
        <taxon>Sar</taxon>
        <taxon>Alveolata</taxon>
        <taxon>Dinophyceae</taxon>
        <taxon>Suessiales</taxon>
        <taxon>Symbiodiniaceae</taxon>
        <taxon>Symbiodinium</taxon>
    </lineage>
</organism>
<keyword evidence="3" id="KW-0732">Signal</keyword>
<comment type="caution">
    <text evidence="4">The sequence shown here is derived from an EMBL/GenBank/DDBJ whole genome shotgun (WGS) entry which is preliminary data.</text>
</comment>
<dbReference type="EMBL" id="CAJNDS010002609">
    <property type="protein sequence ID" value="CAE7543828.1"/>
    <property type="molecule type" value="Genomic_DNA"/>
</dbReference>
<accession>A0A812TQ74</accession>
<reference evidence="4" key="1">
    <citation type="submission" date="2021-02" db="EMBL/GenBank/DDBJ databases">
        <authorList>
            <person name="Dougan E. K."/>
            <person name="Rhodes N."/>
            <person name="Thang M."/>
            <person name="Chan C."/>
        </authorList>
    </citation>
    <scope>NUCLEOTIDE SEQUENCE</scope>
</reference>
<feature type="transmembrane region" description="Helical" evidence="2">
    <location>
        <begin position="139"/>
        <end position="163"/>
    </location>
</feature>
<dbReference type="Proteomes" id="UP000604046">
    <property type="component" value="Unassembled WGS sequence"/>
</dbReference>
<dbReference type="OrthoDB" id="440633at2759"/>
<sequence length="593" mass="65957">MAWPARLLASALVGLGTAGQEVPALLCANVTQSRFDPDCLPPGVREYSDVGQVGKDPPYVYLQWMLAETCGIHMAEFKTQFATLPQVLSRGMKSVFLNFFVYVIGNFLAVGAMSIFYIAPQGRRCWGLFRVGSMGYKRLVGPMYFVLMALAAWIAVGLAYRFFTELHAFRQLVHQEAKRGSWPLQSGGRVQVPSPSVACVYVFELRWVTYRHCFDILVLMTFTSMDLIACIFEFCWTCLIACFAYCRCLCCFWCKGCCGICGWMICNCSSAVCCLLPIALLFLYIVSGLVGATILCTLLLAAASGLLVAFSLGLRYALAALTGWFCKPLPLASWVDQVMLLHPLPPGSPYFTTAMVVREPMNEDERINDLKLQEATPLASSFDVDEAHMSSDYTIWENHLGMPMHILNYAFPAWYTMTFIPSVLMIVVAISFLRSNEILFAKSMAESDLAWLPAGPISTWQYHWVVLQAVFEGVTDGFRGIFVDVPVALVTAPKSTAKHVWDIAEKGIDVVNLFKADRRESPTEPLDDGQFKGNFDDFESTVVLLRLVLTMLFGCLRLTAIIARTPDESDSQEDEGDEEEDEESSDENGVCLA</sequence>
<keyword evidence="2" id="KW-0472">Membrane</keyword>
<keyword evidence="2" id="KW-1133">Transmembrane helix</keyword>
<feature type="transmembrane region" description="Helical" evidence="2">
    <location>
        <begin position="289"/>
        <end position="309"/>
    </location>
</feature>
<evidence type="ECO:0000256" key="1">
    <source>
        <dbReference type="SAM" id="MobiDB-lite"/>
    </source>
</evidence>
<evidence type="ECO:0000256" key="3">
    <source>
        <dbReference type="SAM" id="SignalP"/>
    </source>
</evidence>